<evidence type="ECO:0000259" key="3">
    <source>
        <dbReference type="Pfam" id="PF17746"/>
    </source>
</evidence>
<evidence type="ECO:0000313" key="4">
    <source>
        <dbReference type="EMBL" id="KKZ10418.1"/>
    </source>
</evidence>
<dbReference type="InterPro" id="IPR040452">
    <property type="entry name" value="SfsA_C"/>
</dbReference>
<dbReference type="GO" id="GO:0003677">
    <property type="term" value="F:DNA binding"/>
    <property type="evidence" value="ECO:0007669"/>
    <property type="project" value="InterPro"/>
</dbReference>
<evidence type="ECO:0000256" key="1">
    <source>
        <dbReference type="HAMAP-Rule" id="MF_00095"/>
    </source>
</evidence>
<protein>
    <recommendedName>
        <fullName evidence="1">Sugar fermentation stimulation protein homolog</fullName>
    </recommendedName>
</protein>
<dbReference type="Proteomes" id="UP000035054">
    <property type="component" value="Unassembled WGS sequence"/>
</dbReference>
<feature type="domain" description="SfsA N-terminal OB" evidence="3">
    <location>
        <begin position="24"/>
        <end position="84"/>
    </location>
</feature>
<reference evidence="4 5" key="1">
    <citation type="submission" date="2015-01" db="EMBL/GenBank/DDBJ databases">
        <title>Lifestyle Evolution in Cyanobacterial Symbionts of Sponges.</title>
        <authorList>
            <person name="Burgsdorf I."/>
            <person name="Slaby B.M."/>
            <person name="Handley K.M."/>
            <person name="Haber M."/>
            <person name="Blom J."/>
            <person name="Marshall C.W."/>
            <person name="Gilbert J.A."/>
            <person name="Hentschel U."/>
            <person name="Steindler L."/>
        </authorList>
    </citation>
    <scope>NUCLEOTIDE SEQUENCE [LARGE SCALE GENOMIC DNA]</scope>
    <source>
        <strain evidence="4">142</strain>
    </source>
</reference>
<dbReference type="PANTHER" id="PTHR30545:SF2">
    <property type="entry name" value="SUGAR FERMENTATION STIMULATION PROTEIN A"/>
    <property type="match status" value="1"/>
</dbReference>
<evidence type="ECO:0000259" key="2">
    <source>
        <dbReference type="Pfam" id="PF03749"/>
    </source>
</evidence>
<feature type="domain" description="Sugar fermentation stimulation protein C-terminal" evidence="2">
    <location>
        <begin position="99"/>
        <end position="233"/>
    </location>
</feature>
<name>A0A6N3X254_9SYNE</name>
<organism evidence="4 5">
    <name type="scientific">Candidatus Synechococcus spongiarum 142</name>
    <dbReference type="NCBI Taxonomy" id="1608213"/>
    <lineage>
        <taxon>Bacteria</taxon>
        <taxon>Bacillati</taxon>
        <taxon>Cyanobacteriota</taxon>
        <taxon>Cyanophyceae</taxon>
        <taxon>Synechococcales</taxon>
        <taxon>Synechococcaceae</taxon>
        <taxon>Synechococcus</taxon>
    </lineage>
</organism>
<dbReference type="Gene3D" id="2.40.50.580">
    <property type="match status" value="1"/>
</dbReference>
<dbReference type="Pfam" id="PF03749">
    <property type="entry name" value="SfsA"/>
    <property type="match status" value="1"/>
</dbReference>
<accession>A0A6N3X254</accession>
<comment type="similarity">
    <text evidence="1">Belongs to the SfsA family.</text>
</comment>
<dbReference type="Gene3D" id="3.40.1350.60">
    <property type="match status" value="1"/>
</dbReference>
<gene>
    <name evidence="1" type="primary">sfsA</name>
    <name evidence="4" type="ORF">TH68_10840</name>
</gene>
<dbReference type="PANTHER" id="PTHR30545">
    <property type="entry name" value="SUGAR FERMENTATION STIMULATION PROTEIN A"/>
    <property type="match status" value="1"/>
</dbReference>
<proteinExistence type="inferred from homology"/>
<dbReference type="NCBIfam" id="TIGR00230">
    <property type="entry name" value="sfsA"/>
    <property type="match status" value="1"/>
</dbReference>
<comment type="caution">
    <text evidence="4">The sequence shown here is derived from an EMBL/GenBank/DDBJ whole genome shotgun (WGS) entry which is preliminary data.</text>
</comment>
<dbReference type="EMBL" id="JXUO01000322">
    <property type="protein sequence ID" value="KKZ10418.1"/>
    <property type="molecule type" value="Genomic_DNA"/>
</dbReference>
<dbReference type="InterPro" id="IPR005224">
    <property type="entry name" value="SfsA"/>
</dbReference>
<sequence length="265" mass="29560">MNQTETEQSPQVLSFAPLSEGVLLRRYKRFLADVRLADGTEVTAHCPNTGPMTGVCQVGAPVRIRHDPRPHRKLAWTWEQIQVCGEGGQPEWVGINTALPNRLLEQAIRQGRMDAQLGAYNTIRREVTYGRQKKSRVDLLVDGGERPIYVEIKNTTWSEGPVALFPDTETTRGQKHLQELMDVLPTARAMLLLCVSRSDCPSFAPGDRADPRYGDLFRMAQAAGVEVYAPRFVHRLDGVDWCGLATVLDRQPDAPTQEERGATAL</sequence>
<dbReference type="InterPro" id="IPR041465">
    <property type="entry name" value="SfsA_N"/>
</dbReference>
<dbReference type="HAMAP" id="MF_00095">
    <property type="entry name" value="SfsA"/>
    <property type="match status" value="1"/>
</dbReference>
<dbReference type="Pfam" id="PF17746">
    <property type="entry name" value="SfsA_N"/>
    <property type="match status" value="1"/>
</dbReference>
<dbReference type="CDD" id="cd22359">
    <property type="entry name" value="SfsA-like_bacterial"/>
    <property type="match status" value="1"/>
</dbReference>
<dbReference type="AlphaFoldDB" id="A0A6N3X254"/>
<evidence type="ECO:0000313" key="5">
    <source>
        <dbReference type="Proteomes" id="UP000035054"/>
    </source>
</evidence>